<proteinExistence type="predicted"/>
<comment type="caution">
    <text evidence="1">The sequence shown here is derived from an EMBL/GenBank/DDBJ whole genome shotgun (WGS) entry which is preliminary data.</text>
</comment>
<organism evidence="1">
    <name type="scientific">marine sediment metagenome</name>
    <dbReference type="NCBI Taxonomy" id="412755"/>
    <lineage>
        <taxon>unclassified sequences</taxon>
        <taxon>metagenomes</taxon>
        <taxon>ecological metagenomes</taxon>
    </lineage>
</organism>
<reference evidence="1" key="1">
    <citation type="journal article" date="2014" name="Front. Microbiol.">
        <title>High frequency of phylogenetically diverse reductive dehalogenase-homologous genes in deep subseafloor sedimentary metagenomes.</title>
        <authorList>
            <person name="Kawai M."/>
            <person name="Futagami T."/>
            <person name="Toyoda A."/>
            <person name="Takaki Y."/>
            <person name="Nishi S."/>
            <person name="Hori S."/>
            <person name="Arai W."/>
            <person name="Tsubouchi T."/>
            <person name="Morono Y."/>
            <person name="Uchiyama I."/>
            <person name="Ito T."/>
            <person name="Fujiyama A."/>
            <person name="Inagaki F."/>
            <person name="Takami H."/>
        </authorList>
    </citation>
    <scope>NUCLEOTIDE SEQUENCE</scope>
    <source>
        <strain evidence="1">Expedition CK06-06</strain>
    </source>
</reference>
<gene>
    <name evidence="1" type="ORF">S12H4_53453</name>
</gene>
<name>X1TCS1_9ZZZZ</name>
<sequence length="43" mass="5051">MNIMPSVKNAVIDFIKNLPDDLTVEEIAYKLYLDERINKARKQ</sequence>
<dbReference type="AlphaFoldDB" id="X1TCS1"/>
<protein>
    <submittedName>
        <fullName evidence="1">Uncharacterized protein</fullName>
    </submittedName>
</protein>
<evidence type="ECO:0000313" key="1">
    <source>
        <dbReference type="EMBL" id="GAJ03108.1"/>
    </source>
</evidence>
<accession>X1TCS1</accession>
<dbReference type="EMBL" id="BARW01034028">
    <property type="protein sequence ID" value="GAJ03108.1"/>
    <property type="molecule type" value="Genomic_DNA"/>
</dbReference>
<feature type="non-terminal residue" evidence="1">
    <location>
        <position position="43"/>
    </location>
</feature>